<keyword evidence="1" id="KW-0812">Transmembrane</keyword>
<protein>
    <submittedName>
        <fullName evidence="2">SdpI family protein</fullName>
    </submittedName>
</protein>
<evidence type="ECO:0000313" key="2">
    <source>
        <dbReference type="EMBL" id="MDZ5472251.1"/>
    </source>
</evidence>
<keyword evidence="1" id="KW-0472">Membrane</keyword>
<feature type="transmembrane region" description="Helical" evidence="1">
    <location>
        <begin position="72"/>
        <end position="90"/>
    </location>
</feature>
<accession>A0ABU5IYP3</accession>
<dbReference type="InterPro" id="IPR025962">
    <property type="entry name" value="SdpI/YhfL"/>
</dbReference>
<comment type="caution">
    <text evidence="2">The sequence shown here is derived from an EMBL/GenBank/DDBJ whole genome shotgun (WGS) entry which is preliminary data.</text>
</comment>
<gene>
    <name evidence="2" type="ORF">SM124_10880</name>
</gene>
<keyword evidence="1" id="KW-1133">Transmembrane helix</keyword>
<keyword evidence="3" id="KW-1185">Reference proteome</keyword>
<dbReference type="EMBL" id="JAXOFX010000006">
    <property type="protein sequence ID" value="MDZ5472251.1"/>
    <property type="molecule type" value="Genomic_DNA"/>
</dbReference>
<evidence type="ECO:0000256" key="1">
    <source>
        <dbReference type="SAM" id="Phobius"/>
    </source>
</evidence>
<dbReference type="Proteomes" id="UP001290455">
    <property type="component" value="Unassembled WGS sequence"/>
</dbReference>
<dbReference type="RefSeq" id="WP_322446556.1">
    <property type="nucleotide sequence ID" value="NZ_JAXOFX010000006.1"/>
</dbReference>
<dbReference type="Pfam" id="PF13630">
    <property type="entry name" value="SdpI"/>
    <property type="match status" value="1"/>
</dbReference>
<reference evidence="2 3" key="1">
    <citation type="submission" date="2023-11" db="EMBL/GenBank/DDBJ databases">
        <title>Bacillus jintuensis, isolated from a mudflat on the Beibu Gulf coast.</title>
        <authorList>
            <person name="Li M."/>
        </authorList>
    </citation>
    <scope>NUCLEOTIDE SEQUENCE [LARGE SCALE GENOMIC DNA]</scope>
    <source>
        <strain evidence="2 3">31A1R</strain>
    </source>
</reference>
<evidence type="ECO:0000313" key="3">
    <source>
        <dbReference type="Proteomes" id="UP001290455"/>
    </source>
</evidence>
<feature type="transmembrane region" description="Helical" evidence="1">
    <location>
        <begin position="6"/>
        <end position="26"/>
    </location>
</feature>
<sequence length="95" mass="10855">MNEGLVIGTVFLVAGIILFLFPPKQINHIYGYRTSNSMRNKENWQKANRYSSILLMIFGIFLLLFALIVKSIIFTLIMLSVSIALIFILVEMKIS</sequence>
<name>A0ABU5IYP3_9BACI</name>
<proteinExistence type="predicted"/>
<organism evidence="2 3">
    <name type="scientific">Robertmurraya mangrovi</name>
    <dbReference type="NCBI Taxonomy" id="3098077"/>
    <lineage>
        <taxon>Bacteria</taxon>
        <taxon>Bacillati</taxon>
        <taxon>Bacillota</taxon>
        <taxon>Bacilli</taxon>
        <taxon>Bacillales</taxon>
        <taxon>Bacillaceae</taxon>
        <taxon>Robertmurraya</taxon>
    </lineage>
</organism>
<feature type="transmembrane region" description="Helical" evidence="1">
    <location>
        <begin position="47"/>
        <end position="66"/>
    </location>
</feature>